<dbReference type="SUPFAM" id="SSF55486">
    <property type="entry name" value="Metalloproteases ('zincins'), catalytic domain"/>
    <property type="match status" value="1"/>
</dbReference>
<evidence type="ECO:0000256" key="5">
    <source>
        <dbReference type="ARBA" id="ARBA00022833"/>
    </source>
</evidence>
<dbReference type="Pfam" id="PF01432">
    <property type="entry name" value="Peptidase_M3"/>
    <property type="match status" value="1"/>
</dbReference>
<dbReference type="PROSITE" id="PS51257">
    <property type="entry name" value="PROKAR_LIPOPROTEIN"/>
    <property type="match status" value="1"/>
</dbReference>
<name>A0A9X3X456_9BACT</name>
<evidence type="ECO:0000256" key="7">
    <source>
        <dbReference type="RuleBase" id="RU003435"/>
    </source>
</evidence>
<proteinExistence type="inferred from homology"/>
<dbReference type="RefSeq" id="WP_272423488.1">
    <property type="nucleotide sequence ID" value="NZ_JAGTJJ010000013.1"/>
</dbReference>
<organism evidence="11 12">
    <name type="scientific">Polyangium jinanense</name>
    <dbReference type="NCBI Taxonomy" id="2829994"/>
    <lineage>
        <taxon>Bacteria</taxon>
        <taxon>Pseudomonadati</taxon>
        <taxon>Myxococcota</taxon>
        <taxon>Polyangia</taxon>
        <taxon>Polyangiales</taxon>
        <taxon>Polyangiaceae</taxon>
        <taxon>Polyangium</taxon>
    </lineage>
</organism>
<evidence type="ECO:0000259" key="10">
    <source>
        <dbReference type="Pfam" id="PF01432"/>
    </source>
</evidence>
<feature type="domain" description="Peptidase M3A/M3B catalytic" evidence="10">
    <location>
        <begin position="268"/>
        <end position="704"/>
    </location>
</feature>
<dbReference type="Gene3D" id="1.10.1370.10">
    <property type="entry name" value="Neurolysin, domain 3"/>
    <property type="match status" value="1"/>
</dbReference>
<keyword evidence="3 7" id="KW-0479">Metal-binding</keyword>
<dbReference type="Gene3D" id="1.20.1050.40">
    <property type="entry name" value="Endopeptidase. Chain P, domain 1"/>
    <property type="match status" value="1"/>
</dbReference>
<dbReference type="GO" id="GO:0046872">
    <property type="term" value="F:metal ion binding"/>
    <property type="evidence" value="ECO:0007669"/>
    <property type="project" value="UniProtKB-UniRule"/>
</dbReference>
<dbReference type="EMBL" id="JAGTJJ010000013">
    <property type="protein sequence ID" value="MDC3983399.1"/>
    <property type="molecule type" value="Genomic_DNA"/>
</dbReference>
<comment type="cofactor">
    <cofactor evidence="7">
        <name>Zn(2+)</name>
        <dbReference type="ChEBI" id="CHEBI:29105"/>
    </cofactor>
    <text evidence="7">Binds 1 zinc ion.</text>
</comment>
<feature type="region of interest" description="Disordered" evidence="8">
    <location>
        <begin position="22"/>
        <end position="58"/>
    </location>
</feature>
<protein>
    <submittedName>
        <fullName evidence="11">Zn-dependent oligopeptidase</fullName>
    </submittedName>
</protein>
<evidence type="ECO:0000256" key="3">
    <source>
        <dbReference type="ARBA" id="ARBA00022723"/>
    </source>
</evidence>
<dbReference type="Gene3D" id="3.40.390.10">
    <property type="entry name" value="Collagenase (Catalytic Domain)"/>
    <property type="match status" value="1"/>
</dbReference>
<feature type="signal peptide" evidence="9">
    <location>
        <begin position="1"/>
        <end position="23"/>
    </location>
</feature>
<keyword evidence="6 7" id="KW-0482">Metalloprotease</keyword>
<dbReference type="InterPro" id="IPR024080">
    <property type="entry name" value="Neurolysin/TOP_N"/>
</dbReference>
<comment type="similarity">
    <text evidence="1 7">Belongs to the peptidase M3 family.</text>
</comment>
<keyword evidence="9" id="KW-0732">Signal</keyword>
<dbReference type="AlphaFoldDB" id="A0A9X3X456"/>
<keyword evidence="2 7" id="KW-0645">Protease</keyword>
<keyword evidence="4 7" id="KW-0378">Hydrolase</keyword>
<feature type="compositionally biased region" description="Low complexity" evidence="8">
    <location>
        <begin position="31"/>
        <end position="45"/>
    </location>
</feature>
<dbReference type="CDD" id="cd06455">
    <property type="entry name" value="M3A_TOP"/>
    <property type="match status" value="1"/>
</dbReference>
<keyword evidence="5 7" id="KW-0862">Zinc</keyword>
<dbReference type="PANTHER" id="PTHR11804:SF84">
    <property type="entry name" value="SACCHAROLYSIN"/>
    <property type="match status" value="1"/>
</dbReference>
<gene>
    <name evidence="11" type="ORF">KEG57_23010</name>
</gene>
<evidence type="ECO:0000256" key="9">
    <source>
        <dbReference type="SAM" id="SignalP"/>
    </source>
</evidence>
<keyword evidence="12" id="KW-1185">Reference proteome</keyword>
<dbReference type="Proteomes" id="UP001151081">
    <property type="component" value="Unassembled WGS sequence"/>
</dbReference>
<sequence>MRTPSFALVSLALALLACGGSTPEPVTPPNTDADTAKTSAAATTEKPADPPPAPAAKPAFDPVAIAMTPDGARKLCDEHLAKAKGLVDDIKALKGAPADKLTFASTVGRFDDVILELASAGEFPYLMGVAHPEAAVREAAKGCEPKTDAFQTSLWLDADVAAVIQAYAKKGEKLEGERARLVADVLRDFRRNGLELSPEKQARLRELNAEITKKGQEFMSNIGASTEWIEVDAKELEGLPKEYVASHKPNDKQKVRISTDYPDYFPFITYAKNRKLALELYVKFTNRGGKQNVRLLEELLARRTEKAKLLGYETWADYAIEPRMAKSRKNVREFLDNLSAALKDPVKGEFEELRKEHVRLGGKKTDVLYPGDRYYLEDKVRKAKYNFDSQALAEYFEIGAVKKGLLDITARMYGLEYREVPAAAWHPDVTAYEVWSKGEKIGKFYLDLYARADKYKHAAMFGVRTAKRLSDGTWQQPMAALVCNFPKTEGSQPGLMSHEEVTTFFHEFGHVLHQLLTRSELATYSGSNAVRDFVEAPSQMFEEWAWSREVLDTFARHYKTGEKIPDALFTSMTKARTFGLALATQRQLFLASLDQELHARATPFDTTKVVEEVQGKVDVFPYVKGTHFQSSFGHLIGYDAGYYGYQWALSLSRDVLTRFRKEGLLNTATAEAWRTEVLSKGGGEDERTMISRFLGRAPSHDAYFAYLKGKE</sequence>
<feature type="chain" id="PRO_5040775828" evidence="9">
    <location>
        <begin position="24"/>
        <end position="711"/>
    </location>
</feature>
<evidence type="ECO:0000256" key="2">
    <source>
        <dbReference type="ARBA" id="ARBA00022670"/>
    </source>
</evidence>
<evidence type="ECO:0000256" key="8">
    <source>
        <dbReference type="SAM" id="MobiDB-lite"/>
    </source>
</evidence>
<dbReference type="GO" id="GO:0006508">
    <property type="term" value="P:proteolysis"/>
    <property type="evidence" value="ECO:0007669"/>
    <property type="project" value="UniProtKB-KW"/>
</dbReference>
<accession>A0A9X3X456</accession>
<dbReference type="PANTHER" id="PTHR11804">
    <property type="entry name" value="PROTEASE M3 THIMET OLIGOPEPTIDASE-RELATED"/>
    <property type="match status" value="1"/>
</dbReference>
<comment type="caution">
    <text evidence="11">The sequence shown here is derived from an EMBL/GenBank/DDBJ whole genome shotgun (WGS) entry which is preliminary data.</text>
</comment>
<dbReference type="GO" id="GO:0006518">
    <property type="term" value="P:peptide metabolic process"/>
    <property type="evidence" value="ECO:0007669"/>
    <property type="project" value="TreeGrafter"/>
</dbReference>
<reference evidence="11 12" key="1">
    <citation type="submission" date="2021-04" db="EMBL/GenBank/DDBJ databases">
        <title>Genome analysis of Polyangium sp.</title>
        <authorList>
            <person name="Li Y."/>
            <person name="Wang J."/>
        </authorList>
    </citation>
    <scope>NUCLEOTIDE SEQUENCE [LARGE SCALE GENOMIC DNA]</scope>
    <source>
        <strain evidence="11 12">SDU14</strain>
    </source>
</reference>
<evidence type="ECO:0000256" key="4">
    <source>
        <dbReference type="ARBA" id="ARBA00022801"/>
    </source>
</evidence>
<evidence type="ECO:0000313" key="11">
    <source>
        <dbReference type="EMBL" id="MDC3983399.1"/>
    </source>
</evidence>
<dbReference type="InterPro" id="IPR045090">
    <property type="entry name" value="Pept_M3A_M3B"/>
</dbReference>
<dbReference type="GO" id="GO:0004222">
    <property type="term" value="F:metalloendopeptidase activity"/>
    <property type="evidence" value="ECO:0007669"/>
    <property type="project" value="InterPro"/>
</dbReference>
<dbReference type="InterPro" id="IPR001567">
    <property type="entry name" value="Pept_M3A_M3B_dom"/>
</dbReference>
<dbReference type="InterPro" id="IPR024077">
    <property type="entry name" value="Neurolysin/TOP_dom2"/>
</dbReference>
<evidence type="ECO:0000313" key="12">
    <source>
        <dbReference type="Proteomes" id="UP001151081"/>
    </source>
</evidence>
<evidence type="ECO:0000256" key="1">
    <source>
        <dbReference type="ARBA" id="ARBA00006040"/>
    </source>
</evidence>
<evidence type="ECO:0000256" key="6">
    <source>
        <dbReference type="ARBA" id="ARBA00023049"/>
    </source>
</evidence>
<dbReference type="InterPro" id="IPR024079">
    <property type="entry name" value="MetalloPept_cat_dom_sf"/>
</dbReference>